<feature type="domain" description="DUF7710" evidence="1">
    <location>
        <begin position="28"/>
        <end position="109"/>
    </location>
</feature>
<dbReference type="KEGG" id="sesp:BN6_33180"/>
<keyword evidence="3" id="KW-1185">Reference proteome</keyword>
<evidence type="ECO:0000313" key="2">
    <source>
        <dbReference type="EMBL" id="CCH30622.1"/>
    </source>
</evidence>
<evidence type="ECO:0000259" key="1">
    <source>
        <dbReference type="Pfam" id="PF24819"/>
    </source>
</evidence>
<reference evidence="2 3" key="1">
    <citation type="journal article" date="2012" name="BMC Genomics">
        <title>Complete genome sequence of Saccharothrix espanaensis DSM 44229T and comparison to the other completely sequenced Pseudonocardiaceae.</title>
        <authorList>
            <person name="Strobel T."/>
            <person name="Al-Dilaimi A."/>
            <person name="Blom J."/>
            <person name="Gessner A."/>
            <person name="Kalinowski J."/>
            <person name="Luzhetska M."/>
            <person name="Puhler A."/>
            <person name="Szczepanowski R."/>
            <person name="Bechthold A."/>
            <person name="Ruckert C."/>
        </authorList>
    </citation>
    <scope>NUCLEOTIDE SEQUENCE [LARGE SCALE GENOMIC DNA]</scope>
    <source>
        <strain evidence="3">ATCC 51144 / DSM 44229 / JCM 9112 / NBRC 15066 / NRRL 15764</strain>
    </source>
</reference>
<name>K0JZC7_SACES</name>
<dbReference type="Pfam" id="PF24819">
    <property type="entry name" value="DUF7710"/>
    <property type="match status" value="1"/>
</dbReference>
<gene>
    <name evidence="2" type="ordered locus">BN6_33180</name>
</gene>
<dbReference type="EMBL" id="HE804045">
    <property type="protein sequence ID" value="CCH30622.1"/>
    <property type="molecule type" value="Genomic_DNA"/>
</dbReference>
<evidence type="ECO:0000313" key="3">
    <source>
        <dbReference type="Proteomes" id="UP000006281"/>
    </source>
</evidence>
<dbReference type="Proteomes" id="UP000006281">
    <property type="component" value="Chromosome"/>
</dbReference>
<dbReference type="HOGENOM" id="CLU_1650899_0_0_11"/>
<sequence>MRVLGYNDVVRDRDEGTRRHDTVARPTIWIFHDDRARFAAGVFTTRAEGLAWAARHHVTGILTEYPIGGSYDVAVTEGRFTPTRPHHGTPDHVTGFSPGLDHLHLTDGQPHHQTHTSAASRAFGTSVSLPATRRPCRLSPRAGDLRTRTALRRSMAEAAG</sequence>
<protein>
    <recommendedName>
        <fullName evidence="1">DUF7710 domain-containing protein</fullName>
    </recommendedName>
</protein>
<dbReference type="InterPro" id="IPR056127">
    <property type="entry name" value="DUF7710"/>
</dbReference>
<proteinExistence type="predicted"/>
<dbReference type="AlphaFoldDB" id="K0JZC7"/>
<accession>K0JZC7</accession>
<organism evidence="2 3">
    <name type="scientific">Saccharothrix espanaensis (strain ATCC 51144 / DSM 44229 / JCM 9112 / NBRC 15066 / NRRL 15764)</name>
    <dbReference type="NCBI Taxonomy" id="1179773"/>
    <lineage>
        <taxon>Bacteria</taxon>
        <taxon>Bacillati</taxon>
        <taxon>Actinomycetota</taxon>
        <taxon>Actinomycetes</taxon>
        <taxon>Pseudonocardiales</taxon>
        <taxon>Pseudonocardiaceae</taxon>
        <taxon>Saccharothrix</taxon>
    </lineage>
</organism>